<protein>
    <recommendedName>
        <fullName evidence="3">HP domain-containing protein</fullName>
    </recommendedName>
</protein>
<dbReference type="SUPFAM" id="SSF47050">
    <property type="entry name" value="VHP, Villin headpiece domain"/>
    <property type="match status" value="1"/>
</dbReference>
<feature type="domain" description="HP" evidence="3">
    <location>
        <begin position="995"/>
        <end position="1062"/>
    </location>
</feature>
<dbReference type="Gene3D" id="1.10.950.10">
    <property type="entry name" value="Villin headpiece domain"/>
    <property type="match status" value="1"/>
</dbReference>
<proteinExistence type="predicted"/>
<dbReference type="CDD" id="cd11289">
    <property type="entry name" value="gelsolin_S2_like"/>
    <property type="match status" value="1"/>
</dbReference>
<reference evidence="4" key="1">
    <citation type="submission" date="2021-01" db="EMBL/GenBank/DDBJ databases">
        <authorList>
            <person name="Corre E."/>
            <person name="Pelletier E."/>
            <person name="Niang G."/>
            <person name="Scheremetjew M."/>
            <person name="Finn R."/>
            <person name="Kale V."/>
            <person name="Holt S."/>
            <person name="Cochrane G."/>
            <person name="Meng A."/>
            <person name="Brown T."/>
            <person name="Cohen L."/>
        </authorList>
    </citation>
    <scope>NUCLEOTIDE SEQUENCE</scope>
    <source>
        <strain evidence="4">UTEX LB 985</strain>
    </source>
</reference>
<dbReference type="GO" id="GO:0051015">
    <property type="term" value="F:actin filament binding"/>
    <property type="evidence" value="ECO:0007669"/>
    <property type="project" value="InterPro"/>
</dbReference>
<dbReference type="PANTHER" id="PTHR11977">
    <property type="entry name" value="VILLIN"/>
    <property type="match status" value="1"/>
</dbReference>
<keyword evidence="1" id="KW-0677">Repeat</keyword>
<dbReference type="GO" id="GO:0008154">
    <property type="term" value="P:actin polymerization or depolymerization"/>
    <property type="evidence" value="ECO:0007669"/>
    <property type="project" value="TreeGrafter"/>
</dbReference>
<dbReference type="PANTHER" id="PTHR11977:SF51">
    <property type="entry name" value="PROTEIN FLIGHTLESS-1 HOMOLOG"/>
    <property type="match status" value="1"/>
</dbReference>
<dbReference type="GO" id="GO:0005737">
    <property type="term" value="C:cytoplasm"/>
    <property type="evidence" value="ECO:0007669"/>
    <property type="project" value="TreeGrafter"/>
</dbReference>
<dbReference type="PRINTS" id="PR00597">
    <property type="entry name" value="GELSOLIN"/>
</dbReference>
<feature type="region of interest" description="Disordered" evidence="2">
    <location>
        <begin position="816"/>
        <end position="838"/>
    </location>
</feature>
<gene>
    <name evidence="4" type="ORF">CBRE1094_LOCUS32580</name>
</gene>
<name>A0A7S2IAX5_9EUKA</name>
<dbReference type="Gene3D" id="3.40.20.10">
    <property type="entry name" value="Severin"/>
    <property type="match status" value="6"/>
</dbReference>
<dbReference type="SUPFAM" id="SSF55753">
    <property type="entry name" value="Actin depolymerizing proteins"/>
    <property type="match status" value="6"/>
</dbReference>
<evidence type="ECO:0000313" key="4">
    <source>
        <dbReference type="EMBL" id="CAD9514011.1"/>
    </source>
</evidence>
<feature type="compositionally biased region" description="Basic and acidic residues" evidence="2">
    <location>
        <begin position="432"/>
        <end position="443"/>
    </location>
</feature>
<dbReference type="GO" id="GO:0015629">
    <property type="term" value="C:actin cytoskeleton"/>
    <property type="evidence" value="ECO:0007669"/>
    <property type="project" value="TreeGrafter"/>
</dbReference>
<dbReference type="GO" id="GO:0051016">
    <property type="term" value="P:barbed-end actin filament capping"/>
    <property type="evidence" value="ECO:0007669"/>
    <property type="project" value="TreeGrafter"/>
</dbReference>
<dbReference type="SMART" id="SM00153">
    <property type="entry name" value="VHP"/>
    <property type="match status" value="1"/>
</dbReference>
<dbReference type="CDD" id="cd11290">
    <property type="entry name" value="gelsolin_S1_like"/>
    <property type="match status" value="1"/>
</dbReference>
<dbReference type="InterPro" id="IPR007123">
    <property type="entry name" value="Gelsolin-like_dom"/>
</dbReference>
<dbReference type="GO" id="GO:0005546">
    <property type="term" value="F:phosphatidylinositol-4,5-bisphosphate binding"/>
    <property type="evidence" value="ECO:0007669"/>
    <property type="project" value="TreeGrafter"/>
</dbReference>
<dbReference type="SMART" id="SM00262">
    <property type="entry name" value="GEL"/>
    <property type="match status" value="6"/>
</dbReference>
<dbReference type="InterPro" id="IPR003128">
    <property type="entry name" value="Villin_headpiece"/>
</dbReference>
<sequence>MPGIGARGARWDVLDEQEMAKKAVERQKKMHEAMETASPEAKAEHAAMMEAGQKEGLSIWRVENLQLKPVPKDMHGHFYEGDTYVILSVWRKGMNASLNCDLFFWLGSESTVDEQGGAALLAVNMDNDVLGGIAVQHREVQGHETPAFINVLPDSTITVMKGGLASGFHHVEPEKHDTRLLHVKGKRVARVTVVEPKVSSLNSGDVFILDTGAKLIQWNGVLSNAKERRKAVQVCERIAEQRLKLEVEHTVYEQDEEVPDEFWTALGGKLEGGVPEKTAGMSKAEDEAAEAAGGELKMWHVHFEGKATGGTAERQSGAVQEVTQRPLTQAMLNSGDAYVFDFGGCVYLWRGKGASKTEIAAAGKQVEELMKEKPAWYPMARISEGHEPIVFTSQFAKWKVADGPLLSPEVQKAKLDQIRREEAKKKNANFGENDKRKEHEKPRGAAQAKSTDEWAASLVTTPEQQRAARQAYNKTLVEQSMLPGEGGEMTVWHLDDNFERRLLPKWAEMGMFRSEDNYIVKYTWKTDSPSEGIQKRTFLFGWRGSKATQLEKGSLALQLQKMDDEGGAHCDKMQIEMNSEPPFFLALFKGKLLVRDSAVSYGGQKEDDKPYTGSCLFKVHGIDPLAVRAFEVADKAASLSSADCFLLQCVGNVFVWQGGKSSDDERRVAMEVGNLLSRQLAGQAKADDAQSTQAWPVSAVSEGSEPEAFWAALVGGKGPYQTEPTYVQLEMPPRLFHASQKTGLFAVSELLSFSQEDLVENQDDVFILDAHSAVYVWVGSTTAPSEKAKAVETANKYITQASQVDGRTASTPVVQITSGEEPPPFTALFPSWDPDKARGFEDPYERKKRLMKEAAEKKAASLEAGEVVVGSANATPSEAKAKVKEVQEQAKTAEEAKAKGSREATATAEAKEVGASSMGWGFPIPSARVRGLRKGYAWKPPPLSLTGGALVPSLELRNENGNVPASQASYRRATLAASQRLLGDAIPVGGFADPEDTRNRKSLDEIKSGTGLAALDHKLNPLALEMYLSDTEFISVFRMNKEKFYAMKQWKQRELKKKVGIF</sequence>
<dbReference type="InterPro" id="IPR007122">
    <property type="entry name" value="Villin/Gelsolin"/>
</dbReference>
<dbReference type="Pfam" id="PF00626">
    <property type="entry name" value="Gelsolin"/>
    <property type="match status" value="5"/>
</dbReference>
<dbReference type="Pfam" id="PF02209">
    <property type="entry name" value="VHP"/>
    <property type="match status" value="1"/>
</dbReference>
<evidence type="ECO:0000256" key="1">
    <source>
        <dbReference type="ARBA" id="ARBA00022737"/>
    </source>
</evidence>
<dbReference type="EMBL" id="HBGU01059916">
    <property type="protein sequence ID" value="CAD9514011.1"/>
    <property type="molecule type" value="Transcribed_RNA"/>
</dbReference>
<dbReference type="PROSITE" id="PS51089">
    <property type="entry name" value="HP"/>
    <property type="match status" value="1"/>
</dbReference>
<accession>A0A7S2IAX5</accession>
<dbReference type="InterPro" id="IPR036886">
    <property type="entry name" value="Villin_headpiece_dom_sf"/>
</dbReference>
<dbReference type="InterPro" id="IPR029006">
    <property type="entry name" value="ADF-H/Gelsolin-like_dom_sf"/>
</dbReference>
<organism evidence="4">
    <name type="scientific">Haptolina brevifila</name>
    <dbReference type="NCBI Taxonomy" id="156173"/>
    <lineage>
        <taxon>Eukaryota</taxon>
        <taxon>Haptista</taxon>
        <taxon>Haptophyta</taxon>
        <taxon>Prymnesiophyceae</taxon>
        <taxon>Prymnesiales</taxon>
        <taxon>Prymnesiaceae</taxon>
        <taxon>Haptolina</taxon>
    </lineage>
</organism>
<evidence type="ECO:0000259" key="3">
    <source>
        <dbReference type="PROSITE" id="PS51089"/>
    </source>
</evidence>
<dbReference type="AlphaFoldDB" id="A0A7S2IAX5"/>
<feature type="region of interest" description="Disordered" evidence="2">
    <location>
        <begin position="422"/>
        <end position="453"/>
    </location>
</feature>
<evidence type="ECO:0000256" key="2">
    <source>
        <dbReference type="SAM" id="MobiDB-lite"/>
    </source>
</evidence>
<dbReference type="GO" id="GO:0051014">
    <property type="term" value="P:actin filament severing"/>
    <property type="evidence" value="ECO:0007669"/>
    <property type="project" value="TreeGrafter"/>
</dbReference>